<dbReference type="EMBL" id="BLIV01000006">
    <property type="protein sequence ID" value="GFE51332.1"/>
    <property type="molecule type" value="Genomic_DNA"/>
</dbReference>
<protein>
    <recommendedName>
        <fullName evidence="3">Lipoprotein</fullName>
    </recommendedName>
</protein>
<evidence type="ECO:0008006" key="3">
    <source>
        <dbReference type="Google" id="ProtNLM"/>
    </source>
</evidence>
<sequence length="102" mass="10625">MTRLTCIALTCGALALSACSELSSEKGVDRGPDSKDLLDLQAGIWVDPNGCDHWIIDDGLEGYLSARLDRNTGKPVCSGVAAPTQTVGDFKGGGTQIIGDPF</sequence>
<evidence type="ECO:0000313" key="2">
    <source>
        <dbReference type="Proteomes" id="UP000436522"/>
    </source>
</evidence>
<comment type="caution">
    <text evidence="1">The sequence shown here is derived from an EMBL/GenBank/DDBJ whole genome shotgun (WGS) entry which is preliminary data.</text>
</comment>
<name>A0A640VUI8_9RHOB</name>
<dbReference type="AlphaFoldDB" id="A0A640VUI8"/>
<proteinExistence type="predicted"/>
<reference evidence="1 2" key="1">
    <citation type="submission" date="2019-12" db="EMBL/GenBank/DDBJ databases">
        <title>Roseobacter cerasinus sp. nov., isolated from seawater around aquaculture.</title>
        <authorList>
            <person name="Muramatsu S."/>
            <person name="Takabe Y."/>
            <person name="Mori K."/>
            <person name="Takaichi S."/>
            <person name="Hanada S."/>
        </authorList>
    </citation>
    <scope>NUCLEOTIDE SEQUENCE [LARGE SCALE GENOMIC DNA]</scope>
    <source>
        <strain evidence="1 2">AI77</strain>
    </source>
</reference>
<gene>
    <name evidence="1" type="ORF">So717_30850</name>
</gene>
<dbReference type="PROSITE" id="PS51257">
    <property type="entry name" value="PROKAR_LIPOPROTEIN"/>
    <property type="match status" value="1"/>
</dbReference>
<dbReference type="Proteomes" id="UP000436522">
    <property type="component" value="Unassembled WGS sequence"/>
</dbReference>
<organism evidence="1 2">
    <name type="scientific">Roseobacter cerasinus</name>
    <dbReference type="NCBI Taxonomy" id="2602289"/>
    <lineage>
        <taxon>Bacteria</taxon>
        <taxon>Pseudomonadati</taxon>
        <taxon>Pseudomonadota</taxon>
        <taxon>Alphaproteobacteria</taxon>
        <taxon>Rhodobacterales</taxon>
        <taxon>Roseobacteraceae</taxon>
        <taxon>Roseobacter</taxon>
    </lineage>
</organism>
<dbReference type="RefSeq" id="WP_159978957.1">
    <property type="nucleotide sequence ID" value="NZ_BLIV01000006.1"/>
</dbReference>
<dbReference type="OrthoDB" id="7859745at2"/>
<keyword evidence="2" id="KW-1185">Reference proteome</keyword>
<evidence type="ECO:0000313" key="1">
    <source>
        <dbReference type="EMBL" id="GFE51332.1"/>
    </source>
</evidence>
<accession>A0A640VUI8</accession>